<accession>A0ABN9PA40</accession>
<evidence type="ECO:0000313" key="8">
    <source>
        <dbReference type="Proteomes" id="UP001189429"/>
    </source>
</evidence>
<evidence type="ECO:0000313" key="7">
    <source>
        <dbReference type="EMBL" id="CAK0789503.1"/>
    </source>
</evidence>
<evidence type="ECO:0000256" key="2">
    <source>
        <dbReference type="ARBA" id="ARBA00022692"/>
    </source>
</evidence>
<comment type="subcellular location">
    <subcellularLocation>
        <location evidence="1">Membrane</location>
        <topology evidence="1">Multi-pass membrane protein</topology>
    </subcellularLocation>
</comment>
<keyword evidence="4 5" id="KW-0472">Membrane</keyword>
<dbReference type="EMBL" id="CAUYUJ010000248">
    <property type="protein sequence ID" value="CAK0789503.1"/>
    <property type="molecule type" value="Genomic_DNA"/>
</dbReference>
<sequence length="307" mass="33846">MVFDTVLVAFMVLEAWVLPTVLLAAGDPGPSVLGALRWLRLARLVRICRLLRSLPEVLFMVRGVAAATHSVGCTFGMLFATVYVFGIAFTQMGDGTAFGPKYFASIPESMYTLLLDGAFMCSGREVLDAIRRESALCFAVFVVFVLVTHLTILNLLIGVLCEVVSEVSSAEKEKSERAFVREKVRQVLEAAGREAADEREMQISRGEFLELLQNEEAMELLERAGVDMLVLLDFADFFFQSDRLGHHFDKSLGFDDFIGTVLKLRSGGGVGLRDVLELRKFVRDETLGLQVALSRIEARLGHAGPCA</sequence>
<dbReference type="Gene3D" id="1.10.287.70">
    <property type="match status" value="1"/>
</dbReference>
<keyword evidence="8" id="KW-1185">Reference proteome</keyword>
<feature type="transmembrane region" description="Helical" evidence="5">
    <location>
        <begin position="6"/>
        <end position="36"/>
    </location>
</feature>
<feature type="domain" description="Ion transport" evidence="6">
    <location>
        <begin position="3"/>
        <end position="170"/>
    </location>
</feature>
<evidence type="ECO:0000256" key="3">
    <source>
        <dbReference type="ARBA" id="ARBA00022989"/>
    </source>
</evidence>
<evidence type="ECO:0000259" key="6">
    <source>
        <dbReference type="Pfam" id="PF00520"/>
    </source>
</evidence>
<dbReference type="InterPro" id="IPR005821">
    <property type="entry name" value="Ion_trans_dom"/>
</dbReference>
<evidence type="ECO:0000256" key="5">
    <source>
        <dbReference type="SAM" id="Phobius"/>
    </source>
</evidence>
<organism evidence="7 8">
    <name type="scientific">Prorocentrum cordatum</name>
    <dbReference type="NCBI Taxonomy" id="2364126"/>
    <lineage>
        <taxon>Eukaryota</taxon>
        <taxon>Sar</taxon>
        <taxon>Alveolata</taxon>
        <taxon>Dinophyceae</taxon>
        <taxon>Prorocentrales</taxon>
        <taxon>Prorocentraceae</taxon>
        <taxon>Prorocentrum</taxon>
    </lineage>
</organism>
<feature type="transmembrane region" description="Helical" evidence="5">
    <location>
        <begin position="135"/>
        <end position="160"/>
    </location>
</feature>
<evidence type="ECO:0000256" key="1">
    <source>
        <dbReference type="ARBA" id="ARBA00004141"/>
    </source>
</evidence>
<keyword evidence="3 5" id="KW-1133">Transmembrane helix</keyword>
<comment type="caution">
    <text evidence="7">The sequence shown here is derived from an EMBL/GenBank/DDBJ whole genome shotgun (WGS) entry which is preliminary data.</text>
</comment>
<gene>
    <name evidence="7" type="ORF">PCOR1329_LOCUS1052</name>
</gene>
<reference evidence="7" key="1">
    <citation type="submission" date="2023-10" db="EMBL/GenBank/DDBJ databases">
        <authorList>
            <person name="Chen Y."/>
            <person name="Shah S."/>
            <person name="Dougan E. K."/>
            <person name="Thang M."/>
            <person name="Chan C."/>
        </authorList>
    </citation>
    <scope>NUCLEOTIDE SEQUENCE [LARGE SCALE GENOMIC DNA]</scope>
</reference>
<dbReference type="SUPFAM" id="SSF81324">
    <property type="entry name" value="Voltage-gated potassium channels"/>
    <property type="match status" value="1"/>
</dbReference>
<name>A0ABN9PA40_9DINO</name>
<proteinExistence type="predicted"/>
<protein>
    <recommendedName>
        <fullName evidence="6">Ion transport domain-containing protein</fullName>
    </recommendedName>
</protein>
<keyword evidence="2 5" id="KW-0812">Transmembrane</keyword>
<dbReference type="Proteomes" id="UP001189429">
    <property type="component" value="Unassembled WGS sequence"/>
</dbReference>
<feature type="transmembrane region" description="Helical" evidence="5">
    <location>
        <begin position="57"/>
        <end position="90"/>
    </location>
</feature>
<dbReference type="Pfam" id="PF00520">
    <property type="entry name" value="Ion_trans"/>
    <property type="match status" value="1"/>
</dbReference>
<evidence type="ECO:0000256" key="4">
    <source>
        <dbReference type="ARBA" id="ARBA00023136"/>
    </source>
</evidence>